<comment type="caution">
    <text evidence="3">The sequence shown here is derived from an EMBL/GenBank/DDBJ whole genome shotgun (WGS) entry which is preliminary data.</text>
</comment>
<dbReference type="InterPro" id="IPR012347">
    <property type="entry name" value="Ferritin-like"/>
</dbReference>
<evidence type="ECO:0000259" key="2">
    <source>
        <dbReference type="Pfam" id="PF03713"/>
    </source>
</evidence>
<keyword evidence="4" id="KW-1185">Reference proteome</keyword>
<feature type="domain" description="DUF305" evidence="2">
    <location>
        <begin position="15"/>
        <end position="118"/>
    </location>
</feature>
<sequence>MMSGMASMMTGGGNMDMMGGNAGGMEAMAGSMPRPKGDQGPSSMAFSAANADMHRAMDFVYSGDADVDFARAMIAHHEGAIAMAKIALEHGADPEILELAANVVSAQGQEVEFMKAWLAKNGQ</sequence>
<dbReference type="Gene3D" id="1.20.1260.10">
    <property type="match status" value="1"/>
</dbReference>
<dbReference type="PANTHER" id="PTHR36933:SF1">
    <property type="entry name" value="SLL0788 PROTEIN"/>
    <property type="match status" value="1"/>
</dbReference>
<organism evidence="3 4">
    <name type="scientific">Oricola cellulosilytica</name>
    <dbReference type="NCBI Taxonomy" id="1429082"/>
    <lineage>
        <taxon>Bacteria</taxon>
        <taxon>Pseudomonadati</taxon>
        <taxon>Pseudomonadota</taxon>
        <taxon>Alphaproteobacteria</taxon>
        <taxon>Hyphomicrobiales</taxon>
        <taxon>Ahrensiaceae</taxon>
        <taxon>Oricola</taxon>
    </lineage>
</organism>
<proteinExistence type="predicted"/>
<dbReference type="OrthoDB" id="517560at2"/>
<dbReference type="Proteomes" id="UP000291301">
    <property type="component" value="Unassembled WGS sequence"/>
</dbReference>
<evidence type="ECO:0000256" key="1">
    <source>
        <dbReference type="SAM" id="MobiDB-lite"/>
    </source>
</evidence>
<protein>
    <submittedName>
        <fullName evidence="3">DUF305 domain-containing protein</fullName>
    </submittedName>
</protein>
<dbReference type="PANTHER" id="PTHR36933">
    <property type="entry name" value="SLL0788 PROTEIN"/>
    <property type="match status" value="1"/>
</dbReference>
<reference evidence="3 4" key="1">
    <citation type="journal article" date="2015" name="Antonie Van Leeuwenhoek">
        <title>Oricola cellulosilytica gen. nov., sp. nov., a cellulose-degrading bacterium of the family Phyllobacteriaceae isolated from surface seashore water, and emended descriptions of Mesorhizobium loti and Phyllobacterium myrsinacearum.</title>
        <authorList>
            <person name="Hameed A."/>
            <person name="Shahina M."/>
            <person name="Lai W.A."/>
            <person name="Lin S.Y."/>
            <person name="Young L.S."/>
            <person name="Liu Y.C."/>
            <person name="Hsu Y.H."/>
            <person name="Young C.C."/>
        </authorList>
    </citation>
    <scope>NUCLEOTIDE SEQUENCE [LARGE SCALE GENOMIC DNA]</scope>
    <source>
        <strain evidence="3 4">KCTC 52183</strain>
    </source>
</reference>
<evidence type="ECO:0000313" key="3">
    <source>
        <dbReference type="EMBL" id="TCD16766.1"/>
    </source>
</evidence>
<name>A0A4R0PFZ8_9HYPH</name>
<dbReference type="EMBL" id="SJST01000001">
    <property type="protein sequence ID" value="TCD16766.1"/>
    <property type="molecule type" value="Genomic_DNA"/>
</dbReference>
<accession>A0A4R0PFZ8</accession>
<evidence type="ECO:0000313" key="4">
    <source>
        <dbReference type="Proteomes" id="UP000291301"/>
    </source>
</evidence>
<feature type="region of interest" description="Disordered" evidence="1">
    <location>
        <begin position="25"/>
        <end position="45"/>
    </location>
</feature>
<dbReference type="InterPro" id="IPR005183">
    <property type="entry name" value="DUF305_CopM-like"/>
</dbReference>
<dbReference type="AlphaFoldDB" id="A0A4R0PFZ8"/>
<gene>
    <name evidence="3" type="ORF">E0D97_04200</name>
</gene>
<dbReference type="Pfam" id="PF03713">
    <property type="entry name" value="DUF305"/>
    <property type="match status" value="1"/>
</dbReference>